<dbReference type="SUPFAM" id="SSF53800">
    <property type="entry name" value="Chelatase"/>
    <property type="match status" value="1"/>
</dbReference>
<comment type="caution">
    <text evidence="3">The sequence shown here is derived from an EMBL/GenBank/DDBJ whole genome shotgun (WGS) entry which is preliminary data.</text>
</comment>
<dbReference type="InterPro" id="IPR050963">
    <property type="entry name" value="Sirohydro_Cobaltochel/CbiX"/>
</dbReference>
<keyword evidence="1" id="KW-0479">Metal-binding</keyword>
<dbReference type="PANTHER" id="PTHR33542">
    <property type="entry name" value="SIROHYDROCHLORIN FERROCHELATASE, CHLOROPLASTIC"/>
    <property type="match status" value="1"/>
</dbReference>
<gene>
    <name evidence="3" type="ORF">MBOU_00620</name>
</gene>
<dbReference type="CDD" id="cd03416">
    <property type="entry name" value="CbiX_SirB_N"/>
    <property type="match status" value="1"/>
</dbReference>
<dbReference type="GO" id="GO:0046872">
    <property type="term" value="F:metal ion binding"/>
    <property type="evidence" value="ECO:0007669"/>
    <property type="project" value="UniProtKB-KW"/>
</dbReference>
<dbReference type="InterPro" id="IPR002762">
    <property type="entry name" value="CbiX-like"/>
</dbReference>
<evidence type="ECO:0000313" key="4">
    <source>
        <dbReference type="Proteomes" id="UP000465360"/>
    </source>
</evidence>
<keyword evidence="2" id="KW-0456">Lyase</keyword>
<reference evidence="3 4" key="1">
    <citation type="journal article" date="2019" name="Emerg. Microbes Infect.">
        <title>Comprehensive subspecies identification of 175 nontuberculous mycobacteria species based on 7547 genomic profiles.</title>
        <authorList>
            <person name="Matsumoto Y."/>
            <person name="Kinjo T."/>
            <person name="Motooka D."/>
            <person name="Nabeya D."/>
            <person name="Jung N."/>
            <person name="Uechi K."/>
            <person name="Horii T."/>
            <person name="Iida T."/>
            <person name="Fujita J."/>
            <person name="Nakamura S."/>
        </authorList>
    </citation>
    <scope>NUCLEOTIDE SEQUENCE [LARGE SCALE GENOMIC DNA]</scope>
    <source>
        <strain evidence="3 4">JCM 30725</strain>
    </source>
</reference>
<protein>
    <submittedName>
        <fullName evidence="3">Cobalamin biosynthesis protein CbiX</fullName>
    </submittedName>
</protein>
<name>A0A7I9YH64_MYCBU</name>
<evidence type="ECO:0000256" key="2">
    <source>
        <dbReference type="ARBA" id="ARBA00023239"/>
    </source>
</evidence>
<dbReference type="AlphaFoldDB" id="A0A7I9YH64"/>
<dbReference type="EMBL" id="BLKZ01000001">
    <property type="protein sequence ID" value="GFG88020.1"/>
    <property type="molecule type" value="Genomic_DNA"/>
</dbReference>
<dbReference type="Proteomes" id="UP000465360">
    <property type="component" value="Unassembled WGS sequence"/>
</dbReference>
<dbReference type="Gene3D" id="3.40.50.1400">
    <property type="match status" value="2"/>
</dbReference>
<dbReference type="PANTHER" id="PTHR33542:SF5">
    <property type="entry name" value="FERROCHELATASE CHE1"/>
    <property type="match status" value="1"/>
</dbReference>
<dbReference type="RefSeq" id="WP_163706546.1">
    <property type="nucleotide sequence ID" value="NZ_BLKZ01000001.1"/>
</dbReference>
<dbReference type="Pfam" id="PF01903">
    <property type="entry name" value="CbiX"/>
    <property type="match status" value="2"/>
</dbReference>
<keyword evidence="4" id="KW-1185">Reference proteome</keyword>
<dbReference type="GO" id="GO:0016829">
    <property type="term" value="F:lyase activity"/>
    <property type="evidence" value="ECO:0007669"/>
    <property type="project" value="UniProtKB-KW"/>
</dbReference>
<accession>A0A7I9YH64</accession>
<proteinExistence type="predicted"/>
<organism evidence="3 4">
    <name type="scientific">Mycobacterium bourgelatii</name>
    <dbReference type="NCBI Taxonomy" id="1273442"/>
    <lineage>
        <taxon>Bacteria</taxon>
        <taxon>Bacillati</taxon>
        <taxon>Actinomycetota</taxon>
        <taxon>Actinomycetes</taxon>
        <taxon>Mycobacteriales</taxon>
        <taxon>Mycobacteriaceae</taxon>
        <taxon>Mycobacterium</taxon>
    </lineage>
</organism>
<sequence>MSLILAAHGTRRPSGVAMVGDLAAHVGALLGGTVQVVFVDVLGPTPSEVLARLAQPAHDERSVQPAIVVPAFLSRGYHVRADLPAHIVASGHPNVTVTPALGPSWELARILKRQLIEFGCRPDDSVILAAAGTSDRRALGDLRSAATSLSMLTGARVELGFAATGSPDVRTAVASARRRGARRVVVASYLLADGLFQQRLHDSGADLITPPLGTHPGLARLIANRFRNAMPHRFASHPMQHVPNFVGRKGSVLSHTNTAGA</sequence>
<evidence type="ECO:0000256" key="1">
    <source>
        <dbReference type="ARBA" id="ARBA00022723"/>
    </source>
</evidence>
<evidence type="ECO:0000313" key="3">
    <source>
        <dbReference type="EMBL" id="GFG88020.1"/>
    </source>
</evidence>